<protein>
    <submittedName>
        <fullName evidence="2">Helix-turn-helix domain-containing protein</fullName>
    </submittedName>
</protein>
<proteinExistence type="predicted"/>
<dbReference type="InterPro" id="IPR055245">
    <property type="entry name" value="HTH_proteobacteria"/>
</dbReference>
<organism evidence="2 3">
    <name type="scientific">Inhella proteolytica</name>
    <dbReference type="NCBI Taxonomy" id="2795029"/>
    <lineage>
        <taxon>Bacteria</taxon>
        <taxon>Pseudomonadati</taxon>
        <taxon>Pseudomonadota</taxon>
        <taxon>Betaproteobacteria</taxon>
        <taxon>Burkholderiales</taxon>
        <taxon>Sphaerotilaceae</taxon>
        <taxon>Inhella</taxon>
    </lineage>
</organism>
<dbReference type="RefSeq" id="WP_198111629.1">
    <property type="nucleotide sequence ID" value="NZ_JAEDAK010000008.1"/>
</dbReference>
<dbReference type="Pfam" id="PF14090">
    <property type="entry name" value="HTH_39"/>
    <property type="match status" value="1"/>
</dbReference>
<dbReference type="EMBL" id="JAEDAK010000008">
    <property type="protein sequence ID" value="MBH9577861.1"/>
    <property type="molecule type" value="Genomic_DNA"/>
</dbReference>
<accession>A0A931NH52</accession>
<gene>
    <name evidence="2" type="ORF">I7X39_13230</name>
</gene>
<name>A0A931NH52_9BURK</name>
<feature type="domain" description="Winged helix-turn-helix" evidence="1">
    <location>
        <begin position="28"/>
        <end position="95"/>
    </location>
</feature>
<dbReference type="Proteomes" id="UP000613266">
    <property type="component" value="Unassembled WGS sequence"/>
</dbReference>
<sequence length="101" mass="11419">MEALHANPARIAALHAIRDAHRGEATATQRQRLLVALQTLGHVTTFEAMRHLDIFDPRPRKLELVREGHEILTLRRNERTESGERHCIGLYTLKKGASHAA</sequence>
<reference evidence="2" key="1">
    <citation type="submission" date="2020-12" db="EMBL/GenBank/DDBJ databases">
        <title>The genome sequence of Inhella sp. 1Y17.</title>
        <authorList>
            <person name="Liu Y."/>
        </authorList>
    </citation>
    <scope>NUCLEOTIDE SEQUENCE</scope>
    <source>
        <strain evidence="2">1Y17</strain>
    </source>
</reference>
<comment type="caution">
    <text evidence="2">The sequence shown here is derived from an EMBL/GenBank/DDBJ whole genome shotgun (WGS) entry which is preliminary data.</text>
</comment>
<evidence type="ECO:0000313" key="3">
    <source>
        <dbReference type="Proteomes" id="UP000613266"/>
    </source>
</evidence>
<evidence type="ECO:0000259" key="1">
    <source>
        <dbReference type="Pfam" id="PF14090"/>
    </source>
</evidence>
<evidence type="ECO:0000313" key="2">
    <source>
        <dbReference type="EMBL" id="MBH9577861.1"/>
    </source>
</evidence>
<dbReference type="AlphaFoldDB" id="A0A931NH52"/>
<keyword evidence="3" id="KW-1185">Reference proteome</keyword>